<proteinExistence type="predicted"/>
<feature type="region of interest" description="Disordered" evidence="1">
    <location>
        <begin position="1"/>
        <end position="21"/>
    </location>
</feature>
<dbReference type="EMBL" id="CACVBM020001355">
    <property type="protein sequence ID" value="CAA7046786.1"/>
    <property type="molecule type" value="Genomic_DNA"/>
</dbReference>
<organism evidence="3 4">
    <name type="scientific">Microthlaspi erraticum</name>
    <dbReference type="NCBI Taxonomy" id="1685480"/>
    <lineage>
        <taxon>Eukaryota</taxon>
        <taxon>Viridiplantae</taxon>
        <taxon>Streptophyta</taxon>
        <taxon>Embryophyta</taxon>
        <taxon>Tracheophyta</taxon>
        <taxon>Spermatophyta</taxon>
        <taxon>Magnoliopsida</taxon>
        <taxon>eudicotyledons</taxon>
        <taxon>Gunneridae</taxon>
        <taxon>Pentapetalae</taxon>
        <taxon>rosids</taxon>
        <taxon>malvids</taxon>
        <taxon>Brassicales</taxon>
        <taxon>Brassicaceae</taxon>
        <taxon>Coluteocarpeae</taxon>
        <taxon>Microthlaspi</taxon>
    </lineage>
</organism>
<evidence type="ECO:0000313" key="2">
    <source>
        <dbReference type="EMBL" id="CAA7028497.1"/>
    </source>
</evidence>
<reference evidence="3 4" key="1">
    <citation type="submission" date="2020-01" db="EMBL/GenBank/DDBJ databases">
        <authorList>
            <person name="Mishra B."/>
        </authorList>
    </citation>
    <scope>NUCLEOTIDE SEQUENCE [LARGE SCALE GENOMIC DNA]</scope>
</reference>
<protein>
    <submittedName>
        <fullName evidence="3">Uncharacterized protein</fullName>
    </submittedName>
</protein>
<dbReference type="EMBL" id="CACVBM020001069">
    <property type="protein sequence ID" value="CAA7028497.1"/>
    <property type="molecule type" value="Genomic_DNA"/>
</dbReference>
<feature type="compositionally biased region" description="Basic residues" evidence="1">
    <location>
        <begin position="9"/>
        <end position="21"/>
    </location>
</feature>
<accession>A0A6D2JS30</accession>
<sequence length="66" mass="7953">MKKGDKTMKVSHPKSHPCSRRNLHYRKDIKKKCYSRPQPSYLWRFKEGFKGGSYPIPRNKARTTWE</sequence>
<evidence type="ECO:0000313" key="3">
    <source>
        <dbReference type="EMBL" id="CAA7046786.1"/>
    </source>
</evidence>
<dbReference type="Proteomes" id="UP000467841">
    <property type="component" value="Unassembled WGS sequence"/>
</dbReference>
<keyword evidence="4" id="KW-1185">Reference proteome</keyword>
<evidence type="ECO:0000313" key="4">
    <source>
        <dbReference type="Proteomes" id="UP000467841"/>
    </source>
</evidence>
<dbReference type="AlphaFoldDB" id="A0A6D2JS30"/>
<name>A0A6D2JS30_9BRAS</name>
<gene>
    <name evidence="2" type="ORF">MERR_LOCUS15732</name>
    <name evidence="3" type="ORF">MERR_LOCUS34021</name>
</gene>
<evidence type="ECO:0000256" key="1">
    <source>
        <dbReference type="SAM" id="MobiDB-lite"/>
    </source>
</evidence>